<sequence>MFIPVTNFYLRCKGYVAKDEKEKKAEGFLIEVVPKDTVRCTEDEVEDAAGQEIRNGTWEKNFASALFVLGGVGLAVHFELLTSLYDGIPIIMAYGEPVTGKSTAVRCAMAVIGQDEKIGGAMELISQQTIPFWWDDAADFSILEKLSVATFNRSSKKKQSKKEKEQPKQINARTVPVVTMNPSAIANSAKKDPEKLHRAFSRIAVIPFEKLVSKKGSLKKSLAMQTELKAALENVMKSLGVIIELRSAFQQAAGDETYTECLEHDKDNLHEDDVKAITLQIVKKASENPEKVSVKNVFDFKVEDTAVENISNEVAMETSAPTLTQLPEGQNNVPVMPIQLPQGQNNMPVMPTQLPEGQNNVPVMPIQLPQGQNNMPVMPTQLPEGQNNMPVMPTQLPEGQNNVPVMPIQLPEGRNNMPVMPTQLPEGQNNMPVMPTQLPEGQKNMPVMPTQLPEWQNNMLVMPTQLPEGQNNMPVMPTQLPEGQNNVPVMPIQLPEGRNNMPVMPTQLPEGQNNMPVMPTQLPEGQKNMPVMPTQLPEWQNNMLVMPTQLPEGQNNMPVMPTQLPEGQNNVPVMPIQLPEGRNNMPVMPTQLSQGQNNMPVMPTQLPEGQNNNSKPKPKPKKRRRQADFLQDSLSKNETVECDRRSKKKLNHIEKLF</sequence>
<organism evidence="2 3">
    <name type="scientific">Paramuricea clavata</name>
    <name type="common">Red gorgonian</name>
    <name type="synonym">Violescent sea-whip</name>
    <dbReference type="NCBI Taxonomy" id="317549"/>
    <lineage>
        <taxon>Eukaryota</taxon>
        <taxon>Metazoa</taxon>
        <taxon>Cnidaria</taxon>
        <taxon>Anthozoa</taxon>
        <taxon>Octocorallia</taxon>
        <taxon>Malacalcyonacea</taxon>
        <taxon>Plexauridae</taxon>
        <taxon>Paramuricea</taxon>
    </lineage>
</organism>
<name>A0A7D9EWT5_PARCT</name>
<accession>A0A7D9EWT5</accession>
<gene>
    <name evidence="2" type="ORF">PACLA_8A024159</name>
</gene>
<evidence type="ECO:0000313" key="3">
    <source>
        <dbReference type="Proteomes" id="UP001152795"/>
    </source>
</evidence>
<evidence type="ECO:0000313" key="2">
    <source>
        <dbReference type="EMBL" id="CAB4018092.1"/>
    </source>
</evidence>
<dbReference type="EMBL" id="CACRXK020009850">
    <property type="protein sequence ID" value="CAB4018092.1"/>
    <property type="molecule type" value="Genomic_DNA"/>
</dbReference>
<protein>
    <submittedName>
        <fullName evidence="2">Uncharacterized protein</fullName>
    </submittedName>
</protein>
<dbReference type="OrthoDB" id="5955362at2759"/>
<reference evidence="2" key="1">
    <citation type="submission" date="2020-04" db="EMBL/GenBank/DDBJ databases">
        <authorList>
            <person name="Alioto T."/>
            <person name="Alioto T."/>
            <person name="Gomez Garrido J."/>
        </authorList>
    </citation>
    <scope>NUCLEOTIDE SEQUENCE</scope>
    <source>
        <strain evidence="2">A484AB</strain>
    </source>
</reference>
<comment type="caution">
    <text evidence="2">The sequence shown here is derived from an EMBL/GenBank/DDBJ whole genome shotgun (WGS) entry which is preliminary data.</text>
</comment>
<evidence type="ECO:0000256" key="1">
    <source>
        <dbReference type="SAM" id="MobiDB-lite"/>
    </source>
</evidence>
<dbReference type="AlphaFoldDB" id="A0A7D9EWT5"/>
<proteinExistence type="predicted"/>
<feature type="compositionally biased region" description="Basic residues" evidence="1">
    <location>
        <begin position="616"/>
        <end position="625"/>
    </location>
</feature>
<dbReference type="Proteomes" id="UP001152795">
    <property type="component" value="Unassembled WGS sequence"/>
</dbReference>
<feature type="region of interest" description="Disordered" evidence="1">
    <location>
        <begin position="593"/>
        <end position="645"/>
    </location>
</feature>
<keyword evidence="3" id="KW-1185">Reference proteome</keyword>